<reference evidence="2 3" key="2">
    <citation type="journal article" date="2023" name="ChemBioChem">
        <title>Acyltransferase Domain Exchange between Two Independent Type I Polyketide Synthases in the Same Producer Strain of Macrolide Antibiotics.</title>
        <authorList>
            <person name="Kudo F."/>
            <person name="Kishikawa K."/>
            <person name="Tsuboi K."/>
            <person name="Kido T."/>
            <person name="Usui T."/>
            <person name="Hashimoto J."/>
            <person name="Shin-Ya K."/>
            <person name="Miyanaga A."/>
            <person name="Eguchi T."/>
        </authorList>
    </citation>
    <scope>NUCLEOTIDE SEQUENCE [LARGE SCALE GENOMIC DNA]</scope>
    <source>
        <strain evidence="2 3">A-8890</strain>
    </source>
</reference>
<sequence length="97" mass="10247">MRGVGRQVRQPVIGGCFGAFGPFDQQRDVGQDTVPQTLLRGGGGLGKAAGPDTGRPHRSARKRERIGPREPARQVTSVKARRPWSAASAATGDGLSR</sequence>
<gene>
    <name evidence="2" type="ORF">SGFS_081390</name>
</gene>
<feature type="region of interest" description="Disordered" evidence="1">
    <location>
        <begin position="39"/>
        <end position="97"/>
    </location>
</feature>
<accession>A0ABN5VW71</accession>
<evidence type="ECO:0000256" key="1">
    <source>
        <dbReference type="SAM" id="MobiDB-lite"/>
    </source>
</evidence>
<proteinExistence type="predicted"/>
<keyword evidence="3" id="KW-1185">Reference proteome</keyword>
<reference evidence="2 3" key="1">
    <citation type="journal article" date="2010" name="ChemBioChem">
        <title>Cloning and characterization of the biosynthetic gene cluster of 16-membered macrolide antibiotic FD-891: involvement of a dual functional cytochrome P450 monooxygenase catalyzing epoxidation and hydroxylation.</title>
        <authorList>
            <person name="Kudo F."/>
            <person name="Motegi A."/>
            <person name="Mizoue K."/>
            <person name="Eguchi T."/>
        </authorList>
    </citation>
    <scope>NUCLEOTIDE SEQUENCE [LARGE SCALE GENOMIC DNA]</scope>
    <source>
        <strain evidence="2 3">A-8890</strain>
    </source>
</reference>
<protein>
    <submittedName>
        <fullName evidence="2">Uncharacterized protein</fullName>
    </submittedName>
</protein>
<organism evidence="2 3">
    <name type="scientific">Streptomyces graminofaciens</name>
    <dbReference type="NCBI Taxonomy" id="68212"/>
    <lineage>
        <taxon>Bacteria</taxon>
        <taxon>Bacillati</taxon>
        <taxon>Actinomycetota</taxon>
        <taxon>Actinomycetes</taxon>
        <taxon>Kitasatosporales</taxon>
        <taxon>Streptomycetaceae</taxon>
        <taxon>Streptomyces</taxon>
    </lineage>
</organism>
<evidence type="ECO:0000313" key="2">
    <source>
        <dbReference type="EMBL" id="BBC36845.1"/>
    </source>
</evidence>
<evidence type="ECO:0000313" key="3">
    <source>
        <dbReference type="Proteomes" id="UP001321542"/>
    </source>
</evidence>
<name>A0ABN5VW71_9ACTN</name>
<dbReference type="EMBL" id="AP018448">
    <property type="protein sequence ID" value="BBC36845.1"/>
    <property type="molecule type" value="Genomic_DNA"/>
</dbReference>
<dbReference type="Proteomes" id="UP001321542">
    <property type="component" value="Chromosome"/>
</dbReference>